<gene>
    <name evidence="2" type="ORF">NONO_c17780</name>
</gene>
<dbReference type="KEGG" id="nno:NONO_c17780"/>
<dbReference type="RefSeq" id="WP_025348082.1">
    <property type="nucleotide sequence ID" value="NZ_CP006850.1"/>
</dbReference>
<dbReference type="OrthoDB" id="9765386at2"/>
<dbReference type="Proteomes" id="UP000019150">
    <property type="component" value="Chromosome"/>
</dbReference>
<organism evidence="2 3">
    <name type="scientific">Nocardia nova SH22a</name>
    <dbReference type="NCBI Taxonomy" id="1415166"/>
    <lineage>
        <taxon>Bacteria</taxon>
        <taxon>Bacillati</taxon>
        <taxon>Actinomycetota</taxon>
        <taxon>Actinomycetes</taxon>
        <taxon>Mycobacteriales</taxon>
        <taxon>Nocardiaceae</taxon>
        <taxon>Nocardia</taxon>
    </lineage>
</organism>
<sequence>MAFVVSDGSIRSLSRPDLPRTPRLLITDGLSIDYYELWRTQSAVRTCVSFLARNIAQLGIHVFDRVGDTERKRLTDHPVSNVIEEPNPWTTRYRLMNGLVHDFAIFDRAYWWKVKTATGLGLVRLPPMLVTPKGDNWLTPDRFEFAGSKGKREIPADQMVYFRGYSGTDDFGTSPIEALRTTLAEEFAATRMRKQVMDNGARVSGYLQRPAEAPKWSDPGREKFRRQWQAQYAGDGPLAGGTPILEDGMTFQAAAQNAKELQYLEVRKLSREEVAAAYFIPPPMIGILDHATFSNITEQHKMLYQDTLGPWLTMLAEDIRLQLVPDLAAGQRVYVEFNLREKLTGSFEQRAAQMQTAVGGPWMTVNEARAMDNRPPVDGGDELIRPLNVTTNGDQNPVPADPGTEDDDQGDPPPPPADEEPEEGDQ</sequence>
<reference evidence="2 3" key="1">
    <citation type="journal article" date="2014" name="Appl. Environ. Microbiol.">
        <title>Insights into the Microbial Degradation of Rubber and Gutta-Percha by Analysis of the Complete Genome of Nocardia nova SH22a.</title>
        <authorList>
            <person name="Luo Q."/>
            <person name="Hiessl S."/>
            <person name="Poehlein A."/>
            <person name="Daniel R."/>
            <person name="Steinbuchel A."/>
        </authorList>
    </citation>
    <scope>NUCLEOTIDE SEQUENCE [LARGE SCALE GENOMIC DNA]</scope>
    <source>
        <strain evidence="2">SH22a</strain>
    </source>
</reference>
<dbReference type="InterPro" id="IPR006427">
    <property type="entry name" value="Portal_HK97"/>
</dbReference>
<dbReference type="HOGENOM" id="CLU_033789_6_0_11"/>
<feature type="region of interest" description="Disordered" evidence="1">
    <location>
        <begin position="372"/>
        <end position="426"/>
    </location>
</feature>
<dbReference type="STRING" id="1415166.NONO_c17780"/>
<accession>W5TC78</accession>
<dbReference type="AlphaFoldDB" id="W5TC78"/>
<keyword evidence="3" id="KW-1185">Reference proteome</keyword>
<feature type="compositionally biased region" description="Acidic residues" evidence="1">
    <location>
        <begin position="417"/>
        <end position="426"/>
    </location>
</feature>
<evidence type="ECO:0000313" key="2">
    <source>
        <dbReference type="EMBL" id="AHH16578.1"/>
    </source>
</evidence>
<dbReference type="InterPro" id="IPR006944">
    <property type="entry name" value="Phage/GTA_portal"/>
</dbReference>
<dbReference type="EMBL" id="CP006850">
    <property type="protein sequence ID" value="AHH16578.1"/>
    <property type="molecule type" value="Genomic_DNA"/>
</dbReference>
<protein>
    <submittedName>
        <fullName evidence="2">Putative phage portal protein</fullName>
    </submittedName>
</protein>
<dbReference type="NCBIfam" id="TIGR01537">
    <property type="entry name" value="portal_HK97"/>
    <property type="match status" value="1"/>
</dbReference>
<evidence type="ECO:0000256" key="1">
    <source>
        <dbReference type="SAM" id="MobiDB-lite"/>
    </source>
</evidence>
<proteinExistence type="predicted"/>
<dbReference type="eggNOG" id="COG4695">
    <property type="taxonomic scope" value="Bacteria"/>
</dbReference>
<evidence type="ECO:0000313" key="3">
    <source>
        <dbReference type="Proteomes" id="UP000019150"/>
    </source>
</evidence>
<name>W5TC78_9NOCA</name>
<dbReference type="Pfam" id="PF04860">
    <property type="entry name" value="Phage_portal"/>
    <property type="match status" value="1"/>
</dbReference>
<dbReference type="PATRIC" id="fig|1415166.3.peg.1801"/>